<dbReference type="InterPro" id="IPR013083">
    <property type="entry name" value="Znf_RING/FYVE/PHD"/>
</dbReference>
<evidence type="ECO:0000259" key="7">
    <source>
        <dbReference type="PROSITE" id="PS50089"/>
    </source>
</evidence>
<evidence type="ECO:0000313" key="8">
    <source>
        <dbReference type="EMBL" id="GJT56672.1"/>
    </source>
</evidence>
<dbReference type="InterPro" id="IPR001841">
    <property type="entry name" value="Znf_RING"/>
</dbReference>
<evidence type="ECO:0000313" key="9">
    <source>
        <dbReference type="Proteomes" id="UP001151760"/>
    </source>
</evidence>
<dbReference type="EC" id="2.3.2.27" evidence="2"/>
<dbReference type="Proteomes" id="UP001151760">
    <property type="component" value="Unassembled WGS sequence"/>
</dbReference>
<organism evidence="8 9">
    <name type="scientific">Tanacetum coccineum</name>
    <dbReference type="NCBI Taxonomy" id="301880"/>
    <lineage>
        <taxon>Eukaryota</taxon>
        <taxon>Viridiplantae</taxon>
        <taxon>Streptophyta</taxon>
        <taxon>Embryophyta</taxon>
        <taxon>Tracheophyta</taxon>
        <taxon>Spermatophyta</taxon>
        <taxon>Magnoliopsida</taxon>
        <taxon>eudicotyledons</taxon>
        <taxon>Gunneridae</taxon>
        <taxon>Pentapetalae</taxon>
        <taxon>asterids</taxon>
        <taxon>campanulids</taxon>
        <taxon>Asterales</taxon>
        <taxon>Asteraceae</taxon>
        <taxon>Asteroideae</taxon>
        <taxon>Anthemideae</taxon>
        <taxon>Anthemidinae</taxon>
        <taxon>Tanacetum</taxon>
    </lineage>
</organism>
<keyword evidence="4 6" id="KW-0863">Zinc-finger</keyword>
<accession>A0ABQ5F0F0</accession>
<evidence type="ECO:0000256" key="1">
    <source>
        <dbReference type="ARBA" id="ARBA00000900"/>
    </source>
</evidence>
<dbReference type="PANTHER" id="PTHR15710">
    <property type="entry name" value="E3 UBIQUITIN-PROTEIN LIGASE PRAJA"/>
    <property type="match status" value="1"/>
</dbReference>
<comment type="caution">
    <text evidence="8">The sequence shown here is derived from an EMBL/GenBank/DDBJ whole genome shotgun (WGS) entry which is preliminary data.</text>
</comment>
<evidence type="ECO:0000256" key="5">
    <source>
        <dbReference type="ARBA" id="ARBA00022833"/>
    </source>
</evidence>
<dbReference type="EMBL" id="BQNB010016866">
    <property type="protein sequence ID" value="GJT56672.1"/>
    <property type="molecule type" value="Genomic_DNA"/>
</dbReference>
<keyword evidence="9" id="KW-1185">Reference proteome</keyword>
<keyword evidence="3" id="KW-0479">Metal-binding</keyword>
<comment type="catalytic activity">
    <reaction evidence="1">
        <text>S-ubiquitinyl-[E2 ubiquitin-conjugating enzyme]-L-cysteine + [acceptor protein]-L-lysine = [E2 ubiquitin-conjugating enzyme]-L-cysteine + N(6)-ubiquitinyl-[acceptor protein]-L-lysine.</text>
        <dbReference type="EC" id="2.3.2.27"/>
    </reaction>
</comment>
<evidence type="ECO:0000256" key="3">
    <source>
        <dbReference type="ARBA" id="ARBA00022723"/>
    </source>
</evidence>
<dbReference type="PANTHER" id="PTHR15710:SF108">
    <property type="entry name" value="OS03G0286100 PROTEIN"/>
    <property type="match status" value="1"/>
</dbReference>
<feature type="domain" description="RING-type" evidence="7">
    <location>
        <begin position="294"/>
        <end position="335"/>
    </location>
</feature>
<name>A0ABQ5F0F0_9ASTR</name>
<dbReference type="SMART" id="SM00184">
    <property type="entry name" value="RING"/>
    <property type="match status" value="1"/>
</dbReference>
<sequence length="359" mass="41280">MADVTYLHLDDEQDDFLFSFSPRRNDWPLHFSDPDFPSRHRNPLDMFHHHQSHSSSSLRVIMDDYDFTHHNHPDNIRDIDDDFGLGLGFGVEIYGDDDNDDCGLMMGVYDSDQDDIIGVNDDEENLRACWEGFQLDDIDDHDHDVDVNEDGDDCVGFDVPVNPHFEWEEVEGGVDEREVLNVFLDAEEEEEVGSYENEDLEWELFFNTHVVEGNDVNHDSVDDVEWEVFLNVHNLEGADQFEEYNDADNDMFFGQFVDNGESGLVKPPAAKRVVENLVTVVMTTEDVESDNAGCAVCKDEIGVGETAKRLPCSHHYHKDCIVPWLCIRNTCPVCRYELLTDDPDYERRKAERVVATDFI</sequence>
<protein>
    <recommendedName>
        <fullName evidence="2">RING-type E3 ubiquitin transferase</fullName>
        <ecNumber evidence="2">2.3.2.27</ecNumber>
    </recommendedName>
</protein>
<evidence type="ECO:0000256" key="2">
    <source>
        <dbReference type="ARBA" id="ARBA00012483"/>
    </source>
</evidence>
<evidence type="ECO:0000256" key="6">
    <source>
        <dbReference type="PROSITE-ProRule" id="PRU00175"/>
    </source>
</evidence>
<keyword evidence="5" id="KW-0862">Zinc</keyword>
<dbReference type="Gene3D" id="3.30.40.10">
    <property type="entry name" value="Zinc/RING finger domain, C3HC4 (zinc finger)"/>
    <property type="match status" value="1"/>
</dbReference>
<dbReference type="SUPFAM" id="SSF57850">
    <property type="entry name" value="RING/U-box"/>
    <property type="match status" value="1"/>
</dbReference>
<proteinExistence type="predicted"/>
<dbReference type="Pfam" id="PF13639">
    <property type="entry name" value="zf-RING_2"/>
    <property type="match status" value="1"/>
</dbReference>
<reference evidence="8" key="1">
    <citation type="journal article" date="2022" name="Int. J. Mol. Sci.">
        <title>Draft Genome of Tanacetum Coccineum: Genomic Comparison of Closely Related Tanacetum-Family Plants.</title>
        <authorList>
            <person name="Yamashiro T."/>
            <person name="Shiraishi A."/>
            <person name="Nakayama K."/>
            <person name="Satake H."/>
        </authorList>
    </citation>
    <scope>NUCLEOTIDE SEQUENCE</scope>
</reference>
<evidence type="ECO:0000256" key="4">
    <source>
        <dbReference type="ARBA" id="ARBA00022771"/>
    </source>
</evidence>
<reference evidence="8" key="2">
    <citation type="submission" date="2022-01" db="EMBL/GenBank/DDBJ databases">
        <authorList>
            <person name="Yamashiro T."/>
            <person name="Shiraishi A."/>
            <person name="Satake H."/>
            <person name="Nakayama K."/>
        </authorList>
    </citation>
    <scope>NUCLEOTIDE SEQUENCE</scope>
</reference>
<gene>
    <name evidence="8" type="ORF">Tco_0991726</name>
</gene>
<dbReference type="PROSITE" id="PS50089">
    <property type="entry name" value="ZF_RING_2"/>
    <property type="match status" value="1"/>
</dbReference>